<accession>A0A250XPS8</accession>
<dbReference type="InterPro" id="IPR029404">
    <property type="entry name" value="CDIN1"/>
</dbReference>
<comment type="caution">
    <text evidence="6">The sequence shown here is derived from an EMBL/GenBank/DDBJ whole genome shotgun (WGS) entry which is preliminary data.</text>
</comment>
<name>A0A250XPS8_9CHLO</name>
<keyword evidence="7" id="KW-1185">Reference proteome</keyword>
<evidence type="ECO:0000313" key="6">
    <source>
        <dbReference type="EMBL" id="GAX85081.1"/>
    </source>
</evidence>
<proteinExistence type="predicted"/>
<evidence type="ECO:0000256" key="2">
    <source>
        <dbReference type="ARBA" id="ARBA00004496"/>
    </source>
</evidence>
<dbReference type="OrthoDB" id="1272at2759"/>
<evidence type="ECO:0000256" key="5">
    <source>
        <dbReference type="ARBA" id="ARBA00023480"/>
    </source>
</evidence>
<gene>
    <name evidence="6" type="ORF">CEUSTIGMA_g12501.t1</name>
</gene>
<protein>
    <recommendedName>
        <fullName evidence="5">CDAN1-interacting nuclease 1</fullName>
    </recommendedName>
</protein>
<dbReference type="GO" id="GO:0005634">
    <property type="term" value="C:nucleus"/>
    <property type="evidence" value="ECO:0007669"/>
    <property type="project" value="UniProtKB-SubCell"/>
</dbReference>
<dbReference type="GO" id="GO:0005737">
    <property type="term" value="C:cytoplasm"/>
    <property type="evidence" value="ECO:0007669"/>
    <property type="project" value="UniProtKB-SubCell"/>
</dbReference>
<evidence type="ECO:0000256" key="4">
    <source>
        <dbReference type="ARBA" id="ARBA00023242"/>
    </source>
</evidence>
<keyword evidence="4" id="KW-0539">Nucleus</keyword>
<evidence type="ECO:0000256" key="1">
    <source>
        <dbReference type="ARBA" id="ARBA00004123"/>
    </source>
</evidence>
<dbReference type="Proteomes" id="UP000232323">
    <property type="component" value="Unassembled WGS sequence"/>
</dbReference>
<dbReference type="Pfam" id="PF14811">
    <property type="entry name" value="TPD"/>
    <property type="match status" value="1"/>
</dbReference>
<dbReference type="STRING" id="1157962.A0A250XPS8"/>
<organism evidence="6 7">
    <name type="scientific">Chlamydomonas eustigma</name>
    <dbReference type="NCBI Taxonomy" id="1157962"/>
    <lineage>
        <taxon>Eukaryota</taxon>
        <taxon>Viridiplantae</taxon>
        <taxon>Chlorophyta</taxon>
        <taxon>core chlorophytes</taxon>
        <taxon>Chlorophyceae</taxon>
        <taxon>CS clade</taxon>
        <taxon>Chlamydomonadales</taxon>
        <taxon>Chlamydomonadaceae</taxon>
        <taxon>Chlamydomonas</taxon>
    </lineage>
</organism>
<sequence>MLSRETYAELLSALSVPSGSFVDLKAIERKFPEIKLETLISIYSSESQIKVIKSNHIHRGNLHEYCSRYLAGEDILQICASVDFPPCMMMRRFLEHLFKVNKQLVGDMLKDPTVLYKATVVDSDILTATIKERLRHDIMRCVRSDPCYSPLSDLAKQAAGLEHEMLLEKSLTSLGVSFWTEADLRAQGFFKTPDIWLKVPISVFDPSEGVWKIVSWIDSKATFGDDRIHAKQMEDQYNTYVNRYGSGLVIYWFGCLTGLGRANANVMVLDSFPDSSAVLALPRKIF</sequence>
<dbReference type="PANTHER" id="PTHR31661">
    <property type="entry name" value="SIMILAR TO CDNA SEQUENCE BC052040"/>
    <property type="match status" value="1"/>
</dbReference>
<evidence type="ECO:0000313" key="7">
    <source>
        <dbReference type="Proteomes" id="UP000232323"/>
    </source>
</evidence>
<keyword evidence="3" id="KW-0963">Cytoplasm</keyword>
<reference evidence="6 7" key="1">
    <citation type="submission" date="2017-08" db="EMBL/GenBank/DDBJ databases">
        <title>Acidophilic green algal genome provides insights into adaptation to an acidic environment.</title>
        <authorList>
            <person name="Hirooka S."/>
            <person name="Hirose Y."/>
            <person name="Kanesaki Y."/>
            <person name="Higuchi S."/>
            <person name="Fujiwara T."/>
            <person name="Onuma R."/>
            <person name="Era A."/>
            <person name="Ohbayashi R."/>
            <person name="Uzuka A."/>
            <person name="Nozaki H."/>
            <person name="Yoshikawa H."/>
            <person name="Miyagishima S.Y."/>
        </authorList>
    </citation>
    <scope>NUCLEOTIDE SEQUENCE [LARGE SCALE GENOMIC DNA]</scope>
    <source>
        <strain evidence="6 7">NIES-2499</strain>
    </source>
</reference>
<dbReference type="EMBL" id="BEGY01000149">
    <property type="protein sequence ID" value="GAX85081.1"/>
    <property type="molecule type" value="Genomic_DNA"/>
</dbReference>
<evidence type="ECO:0000256" key="3">
    <source>
        <dbReference type="ARBA" id="ARBA00022490"/>
    </source>
</evidence>
<dbReference type="AlphaFoldDB" id="A0A250XPS8"/>
<dbReference type="PANTHER" id="PTHR31661:SF1">
    <property type="entry name" value="CDAN1-INTERACTING NUCLEASE 1"/>
    <property type="match status" value="1"/>
</dbReference>
<comment type="subcellular location">
    <subcellularLocation>
        <location evidence="2">Cytoplasm</location>
    </subcellularLocation>
    <subcellularLocation>
        <location evidence="1">Nucleus</location>
    </subcellularLocation>
</comment>